<proteinExistence type="predicted"/>
<reference evidence="2" key="1">
    <citation type="submission" date="2014-09" db="EMBL/GenBank/DDBJ databases">
        <authorList>
            <person name="Magalhaes I.L.F."/>
            <person name="Oliveira U."/>
            <person name="Santos F.R."/>
            <person name="Vidigal T.H.D.A."/>
            <person name="Brescovit A.D."/>
            <person name="Santos A.J."/>
        </authorList>
    </citation>
    <scope>NUCLEOTIDE SEQUENCE</scope>
    <source>
        <tissue evidence="2">Shoot tissue taken approximately 20 cm above the soil surface</tissue>
    </source>
</reference>
<dbReference type="EMBL" id="GBRH01242442">
    <property type="protein sequence ID" value="JAD55453.1"/>
    <property type="molecule type" value="Transcribed_RNA"/>
</dbReference>
<name>A0A0A9AZX4_ARUDO</name>
<organism evidence="2">
    <name type="scientific">Arundo donax</name>
    <name type="common">Giant reed</name>
    <name type="synonym">Donax arundinaceus</name>
    <dbReference type="NCBI Taxonomy" id="35708"/>
    <lineage>
        <taxon>Eukaryota</taxon>
        <taxon>Viridiplantae</taxon>
        <taxon>Streptophyta</taxon>
        <taxon>Embryophyta</taxon>
        <taxon>Tracheophyta</taxon>
        <taxon>Spermatophyta</taxon>
        <taxon>Magnoliopsida</taxon>
        <taxon>Liliopsida</taxon>
        <taxon>Poales</taxon>
        <taxon>Poaceae</taxon>
        <taxon>PACMAD clade</taxon>
        <taxon>Arundinoideae</taxon>
        <taxon>Arundineae</taxon>
        <taxon>Arundo</taxon>
    </lineage>
</organism>
<accession>A0A0A9AZX4</accession>
<feature type="transmembrane region" description="Helical" evidence="1">
    <location>
        <begin position="7"/>
        <end position="27"/>
    </location>
</feature>
<keyword evidence="1" id="KW-0472">Membrane</keyword>
<evidence type="ECO:0000256" key="1">
    <source>
        <dbReference type="SAM" id="Phobius"/>
    </source>
</evidence>
<keyword evidence="1" id="KW-1133">Transmembrane helix</keyword>
<reference evidence="2" key="2">
    <citation type="journal article" date="2015" name="Data Brief">
        <title>Shoot transcriptome of the giant reed, Arundo donax.</title>
        <authorList>
            <person name="Barrero R.A."/>
            <person name="Guerrero F.D."/>
            <person name="Moolhuijzen P."/>
            <person name="Goolsby J.A."/>
            <person name="Tidwell J."/>
            <person name="Bellgard S.E."/>
            <person name="Bellgard M.I."/>
        </authorList>
    </citation>
    <scope>NUCLEOTIDE SEQUENCE</scope>
    <source>
        <tissue evidence="2">Shoot tissue taken approximately 20 cm above the soil surface</tissue>
    </source>
</reference>
<dbReference type="AlphaFoldDB" id="A0A0A9AZX4"/>
<keyword evidence="1" id="KW-0812">Transmembrane</keyword>
<sequence>MALYVIYMLSYHVLLLSNIIVCFILFVATCCPYNLSLCACSLLLTMIHDWKSTLERTM</sequence>
<evidence type="ECO:0000313" key="2">
    <source>
        <dbReference type="EMBL" id="JAD55453.1"/>
    </source>
</evidence>
<protein>
    <submittedName>
        <fullName evidence="2">Uncharacterized protein</fullName>
    </submittedName>
</protein>